<dbReference type="AlphaFoldDB" id="A0A926ITK9"/>
<organism evidence="2 3">
    <name type="scientific">Qingrenia yutianensis</name>
    <dbReference type="NCBI Taxonomy" id="2763676"/>
    <lineage>
        <taxon>Bacteria</taxon>
        <taxon>Bacillati</taxon>
        <taxon>Bacillota</taxon>
        <taxon>Clostridia</taxon>
        <taxon>Eubacteriales</taxon>
        <taxon>Oscillospiraceae</taxon>
        <taxon>Qingrenia</taxon>
    </lineage>
</organism>
<dbReference type="RefSeq" id="WP_262432793.1">
    <property type="nucleotide sequence ID" value="NZ_JACRTE010000041.1"/>
</dbReference>
<dbReference type="EMBL" id="JACRTE010000041">
    <property type="protein sequence ID" value="MBC8597524.1"/>
    <property type="molecule type" value="Genomic_DNA"/>
</dbReference>
<dbReference type="InterPro" id="IPR052977">
    <property type="entry name" value="Polyferredoxin-like_ET"/>
</dbReference>
<accession>A0A926ITK9</accession>
<dbReference type="PANTHER" id="PTHR43193">
    <property type="match status" value="1"/>
</dbReference>
<gene>
    <name evidence="2" type="ORF">H8706_11715</name>
</gene>
<reference evidence="2" key="1">
    <citation type="submission" date="2020-08" db="EMBL/GenBank/DDBJ databases">
        <title>Genome public.</title>
        <authorList>
            <person name="Liu C."/>
            <person name="Sun Q."/>
        </authorList>
    </citation>
    <scope>NUCLEOTIDE SEQUENCE</scope>
    <source>
        <strain evidence="2">NSJ-50</strain>
    </source>
</reference>
<comment type="caution">
    <text evidence="2">The sequence shown here is derived from an EMBL/GenBank/DDBJ whole genome shotgun (WGS) entry which is preliminary data.</text>
</comment>
<dbReference type="PANTHER" id="PTHR43193:SF2">
    <property type="entry name" value="POLYFERREDOXIN PROTEIN FWDF"/>
    <property type="match status" value="1"/>
</dbReference>
<dbReference type="Proteomes" id="UP000647416">
    <property type="component" value="Unassembled WGS sequence"/>
</dbReference>
<evidence type="ECO:0000313" key="2">
    <source>
        <dbReference type="EMBL" id="MBC8597524.1"/>
    </source>
</evidence>
<feature type="domain" description="Coenzyme F420 hydrogenase/dehydrogenase beta subunit C-terminal" evidence="1">
    <location>
        <begin position="89"/>
        <end position="163"/>
    </location>
</feature>
<evidence type="ECO:0000313" key="3">
    <source>
        <dbReference type="Proteomes" id="UP000647416"/>
    </source>
</evidence>
<protein>
    <submittedName>
        <fullName evidence="2">Coenzyme F420 hydrogenase/dehydrogenase, beta subunit C-terminal domain</fullName>
    </submittedName>
</protein>
<proteinExistence type="predicted"/>
<evidence type="ECO:0000259" key="1">
    <source>
        <dbReference type="Pfam" id="PF04432"/>
    </source>
</evidence>
<dbReference type="InterPro" id="IPR007525">
    <property type="entry name" value="FrhB_FdhB_C"/>
</dbReference>
<dbReference type="Pfam" id="PF04432">
    <property type="entry name" value="FrhB_FdhB_C"/>
    <property type="match status" value="1"/>
</dbReference>
<keyword evidence="3" id="KW-1185">Reference proteome</keyword>
<name>A0A926ITK9_9FIRM</name>
<sequence length="187" mass="21586">MPIESFIIKHKNIFVRENSRSGGIFTALTDIILDEKGIVYGCQFDSDYVAYHGRSETIEGRDRFRGSKYIQSDLKDTFRQVKKDLVDGRTVLFSGTSCQIAGLKAYCASVNTDNLYCIDIICHGVPSPMVWKDYLIYCEKKYGGKVTEVEFINKKRFGWKAHKESVWINGKEYDNVIFTHLFRDHNI</sequence>
<feature type="non-terminal residue" evidence="2">
    <location>
        <position position="187"/>
    </location>
</feature>